<evidence type="ECO:0000256" key="11">
    <source>
        <dbReference type="ARBA" id="ARBA00066719"/>
    </source>
</evidence>
<organism evidence="19 20">
    <name type="scientific">Danaus chrysippus</name>
    <name type="common">African queen</name>
    <dbReference type="NCBI Taxonomy" id="151541"/>
    <lineage>
        <taxon>Eukaryota</taxon>
        <taxon>Metazoa</taxon>
        <taxon>Ecdysozoa</taxon>
        <taxon>Arthropoda</taxon>
        <taxon>Hexapoda</taxon>
        <taxon>Insecta</taxon>
        <taxon>Pterygota</taxon>
        <taxon>Neoptera</taxon>
        <taxon>Endopterygota</taxon>
        <taxon>Lepidoptera</taxon>
        <taxon>Glossata</taxon>
        <taxon>Ditrysia</taxon>
        <taxon>Papilionoidea</taxon>
        <taxon>Nymphalidae</taxon>
        <taxon>Danainae</taxon>
        <taxon>Danaini</taxon>
        <taxon>Danaina</taxon>
        <taxon>Danaus</taxon>
        <taxon>Anosia</taxon>
    </lineage>
</organism>
<feature type="region of interest" description="Disordered" evidence="17">
    <location>
        <begin position="287"/>
        <end position="311"/>
    </location>
</feature>
<gene>
    <name evidence="19" type="ORF">DCHRY22_LOCUS15765</name>
</gene>
<keyword evidence="4" id="KW-0735">Signal-anchor</keyword>
<evidence type="ECO:0000256" key="9">
    <source>
        <dbReference type="ARBA" id="ARBA00023180"/>
    </source>
</evidence>
<dbReference type="GO" id="GO:0008467">
    <property type="term" value="F:[heparan sulfate]-glucosamine 3-sulfotransferase activity"/>
    <property type="evidence" value="ECO:0007669"/>
    <property type="project" value="UniProtKB-EC"/>
</dbReference>
<dbReference type="InterPro" id="IPR037359">
    <property type="entry name" value="NST/OST"/>
</dbReference>
<evidence type="ECO:0000256" key="8">
    <source>
        <dbReference type="ARBA" id="ARBA00023157"/>
    </source>
</evidence>
<feature type="region of interest" description="Disordered" evidence="17">
    <location>
        <begin position="351"/>
        <end position="471"/>
    </location>
</feature>
<evidence type="ECO:0000313" key="19">
    <source>
        <dbReference type="EMBL" id="CAG9585317.1"/>
    </source>
</evidence>
<feature type="region of interest" description="Disordered" evidence="17">
    <location>
        <begin position="36"/>
        <end position="206"/>
    </location>
</feature>
<evidence type="ECO:0000256" key="5">
    <source>
        <dbReference type="ARBA" id="ARBA00022989"/>
    </source>
</evidence>
<keyword evidence="3" id="KW-0812">Transmembrane</keyword>
<comment type="caution">
    <text evidence="19">The sequence shown here is derived from an EMBL/GenBank/DDBJ whole genome shotgun (WGS) entry which is preliminary data.</text>
</comment>
<name>A0A8J2RBS4_9NEOP</name>
<feature type="compositionally biased region" description="Low complexity" evidence="17">
    <location>
        <begin position="362"/>
        <end position="375"/>
    </location>
</feature>
<dbReference type="InterPro" id="IPR027417">
    <property type="entry name" value="P-loop_NTPase"/>
</dbReference>
<feature type="region of interest" description="Disordered" evidence="17">
    <location>
        <begin position="511"/>
        <end position="551"/>
    </location>
</feature>
<keyword evidence="9" id="KW-0325">Glycoprotein</keyword>
<keyword evidence="20" id="KW-1185">Reference proteome</keyword>
<keyword evidence="5" id="KW-1133">Transmembrane helix</keyword>
<evidence type="ECO:0000259" key="18">
    <source>
        <dbReference type="Pfam" id="PF00685"/>
    </source>
</evidence>
<keyword evidence="6" id="KW-0333">Golgi apparatus</keyword>
<feature type="compositionally biased region" description="Basic and acidic residues" evidence="17">
    <location>
        <begin position="66"/>
        <end position="78"/>
    </location>
</feature>
<feature type="disulfide bond" evidence="16">
    <location>
        <begin position="944"/>
        <end position="953"/>
    </location>
</feature>
<feature type="compositionally biased region" description="Basic residues" evidence="17">
    <location>
        <begin position="140"/>
        <end position="151"/>
    </location>
</feature>
<dbReference type="SUPFAM" id="SSF52540">
    <property type="entry name" value="P-loop containing nucleoside triphosphate hydrolases"/>
    <property type="match status" value="1"/>
</dbReference>
<feature type="binding site" evidence="15">
    <location>
        <begin position="958"/>
        <end position="962"/>
    </location>
    <ligand>
        <name>3'-phosphoadenylyl sulfate</name>
        <dbReference type="ChEBI" id="CHEBI:58339"/>
    </ligand>
</feature>
<feature type="binding site" evidence="15">
    <location>
        <begin position="740"/>
        <end position="744"/>
    </location>
    <ligand>
        <name>3'-phosphoadenylyl sulfate</name>
        <dbReference type="ChEBI" id="CHEBI:58339"/>
    </ligand>
</feature>
<evidence type="ECO:0000256" key="7">
    <source>
        <dbReference type="ARBA" id="ARBA00023136"/>
    </source>
</evidence>
<dbReference type="EC" id="2.8.2.23" evidence="11"/>
<dbReference type="Gene3D" id="3.40.50.300">
    <property type="entry name" value="P-loop containing nucleotide triphosphate hydrolases"/>
    <property type="match status" value="1"/>
</dbReference>
<proteinExistence type="predicted"/>
<dbReference type="EMBL" id="CAKASE010000083">
    <property type="protein sequence ID" value="CAG9585317.1"/>
    <property type="molecule type" value="Genomic_DNA"/>
</dbReference>
<feature type="binding site" evidence="15">
    <location>
        <position position="823"/>
    </location>
    <ligand>
        <name>3'-phosphoadenylyl sulfate</name>
        <dbReference type="ChEBI" id="CHEBI:58339"/>
    </ligand>
</feature>
<dbReference type="PANTHER" id="PTHR10605">
    <property type="entry name" value="HEPARAN SULFATE SULFOTRANSFERASE"/>
    <property type="match status" value="1"/>
</dbReference>
<dbReference type="OrthoDB" id="411451at2759"/>
<feature type="compositionally biased region" description="Low complexity" evidence="17">
    <location>
        <begin position="419"/>
        <end position="428"/>
    </location>
</feature>
<evidence type="ECO:0000256" key="10">
    <source>
        <dbReference type="ARBA" id="ARBA00052516"/>
    </source>
</evidence>
<evidence type="ECO:0000313" key="20">
    <source>
        <dbReference type="Proteomes" id="UP000789524"/>
    </source>
</evidence>
<feature type="compositionally biased region" description="Polar residues" evidence="17">
    <location>
        <begin position="103"/>
        <end position="116"/>
    </location>
</feature>
<comment type="catalytic activity">
    <reaction evidence="10">
        <text>alpha-D-glucosaminyl-[heparan sulfate](n) + 3'-phosphoadenylyl sulfate = 3-sulfo-alpha-D-glucosaminyl-[heparan sulfate](n) + adenosine 3',5'-bisphosphate + H(+)</text>
        <dbReference type="Rhea" id="RHEA:15461"/>
        <dbReference type="Rhea" id="RHEA-COMP:9830"/>
        <dbReference type="Rhea" id="RHEA-COMP:9831"/>
        <dbReference type="ChEBI" id="CHEBI:15378"/>
        <dbReference type="ChEBI" id="CHEBI:58339"/>
        <dbReference type="ChEBI" id="CHEBI:58343"/>
        <dbReference type="ChEBI" id="CHEBI:58388"/>
        <dbReference type="ChEBI" id="CHEBI:70975"/>
        <dbReference type="EC" id="2.8.2.23"/>
    </reaction>
</comment>
<dbReference type="GO" id="GO:0000139">
    <property type="term" value="C:Golgi membrane"/>
    <property type="evidence" value="ECO:0007669"/>
    <property type="project" value="UniProtKB-SubCell"/>
</dbReference>
<feature type="compositionally biased region" description="Basic and acidic residues" evidence="17">
    <location>
        <begin position="37"/>
        <end position="49"/>
    </location>
</feature>
<evidence type="ECO:0000256" key="1">
    <source>
        <dbReference type="ARBA" id="ARBA00004323"/>
    </source>
</evidence>
<evidence type="ECO:0000256" key="2">
    <source>
        <dbReference type="ARBA" id="ARBA00022679"/>
    </source>
</evidence>
<comment type="subcellular location">
    <subcellularLocation>
        <location evidence="1">Golgi apparatus membrane</location>
        <topology evidence="1">Single-pass type II membrane protein</topology>
    </subcellularLocation>
</comment>
<keyword evidence="8 16" id="KW-1015">Disulfide bond</keyword>
<evidence type="ECO:0000256" key="16">
    <source>
        <dbReference type="PIRSR" id="PIRSR637359-3"/>
    </source>
</evidence>
<dbReference type="Proteomes" id="UP000789524">
    <property type="component" value="Unassembled WGS sequence"/>
</dbReference>
<feature type="compositionally biased region" description="Low complexity" evidence="17">
    <location>
        <begin position="191"/>
        <end position="200"/>
    </location>
</feature>
<evidence type="ECO:0000256" key="12">
    <source>
        <dbReference type="ARBA" id="ARBA00071906"/>
    </source>
</evidence>
<evidence type="ECO:0000256" key="14">
    <source>
        <dbReference type="PIRSR" id="PIRSR637359-1"/>
    </source>
</evidence>
<evidence type="ECO:0000256" key="17">
    <source>
        <dbReference type="SAM" id="MobiDB-lite"/>
    </source>
</evidence>
<dbReference type="AlphaFoldDB" id="A0A8J2RBS4"/>
<protein>
    <recommendedName>
        <fullName evidence="12">Heparan sulfate glucosamine 3-O-sulfotransferase 5</fullName>
        <ecNumber evidence="11">2.8.2.23</ecNumber>
    </recommendedName>
    <alternativeName>
        <fullName evidence="13">Heparan sulfate D-glucosaminyl 3-O-sulfotransferase 5</fullName>
    </alternativeName>
</protein>
<feature type="domain" description="Sulfotransferase" evidence="18">
    <location>
        <begin position="731"/>
        <end position="980"/>
    </location>
</feature>
<dbReference type="PANTHER" id="PTHR10605:SF65">
    <property type="entry name" value="GH20068P"/>
    <property type="match status" value="1"/>
</dbReference>
<sequence>MLTRTGSDDMALLTDSDTLRKGLVARSDTDDTACLTDLRKRSDGGEKRAMTPSALPPRVLRGRFLKTKEGSSKGHSGGDSDTVSRPVTPTPGFGPRDDDGSMSDASMHSTVSTVTATPMKRPSTVLYGESDAENPAGAVAKKKPAARRGRGARTPSSASVRPAAKTDLTSASEEEPCPGPSYRNALVGTARSSSTSPRPTINSLDRQELRSLADQCVVRLFNVAKTSNNLKGPYVRDIKEAAQTMSDIVEMLANRTASEELRRLWANNARLENENEHLRTELRALRRDFSERKKSPAREPAPATEPPLGISDMLGELQRALTLTMGEMINARIAGLEDRLLPAKRVRPPLQADLRREVEPVAGPSKPAAAQAAKKAFSKKDPGPKKGPAPAQAKKAPVQAKKAPVPPKKGSQSAKKAGPSATTSPPSTVTDEARGEAWTTVTRKGKKKKKPSSGAKQAQPDPSAGSNPQSSLNLYKTLTEYYYTRIKGFGSVNIRQPSNRVSVLRIGSDLVDAGNQPWSDSSKDLTSHIQPSTWSCQPATQTTRKPSSNTQGTKDKILYLLLTKQKSYERDSYHYKARNSGNVDEVKIKINGSHMESRAQMNQSLLNKNRLEANYRSSCSQSLPLDILWLPRSSFRPAEGELADCVLVVGVSRPKLAAALLSVTLLSLFLTFHVLYDSALYSIQAASMASAASEGRKILQNQESSRTINHPMALRKRLKTPRAPRPARRLPQALIIGVRKCGTRALLEMLYLHPMVQKASGEVHFFDRDENYALGLEWYKSKMPLSFKGQITIEKSPSYFVTPEVPERVRAMNSSVRLLLIVREPVTRAISDYTQLRSRATPSAPTVSLVGHPLPDTVKPFEHLALAPDGSINVAYRPIAISLYHAYFHRWLEVFPREQILVVNGDQLIEDPVPQLRRIEKFLGLEHKIGRRNFYFNETKGFYCLRNDTTDKCLRETKGRKHPRVDPAVVTKLRKFFVQHNQRFYDLIGEDLGWPED</sequence>
<feature type="compositionally biased region" description="Low complexity" evidence="17">
    <location>
        <begin position="386"/>
        <end position="403"/>
    </location>
</feature>
<feature type="binding site" evidence="15">
    <location>
        <position position="831"/>
    </location>
    <ligand>
        <name>3'-phosphoadenylyl sulfate</name>
        <dbReference type="ChEBI" id="CHEBI:58339"/>
    </ligand>
</feature>
<evidence type="ECO:0000256" key="3">
    <source>
        <dbReference type="ARBA" id="ARBA00022692"/>
    </source>
</evidence>
<feature type="active site" description="For sulfotransferase activity" evidence="14">
    <location>
        <position position="740"/>
    </location>
</feature>
<dbReference type="Pfam" id="PF00685">
    <property type="entry name" value="Sulfotransfer_1"/>
    <property type="match status" value="1"/>
</dbReference>
<feature type="compositionally biased region" description="Basic and acidic residues" evidence="17">
    <location>
        <begin position="287"/>
        <end position="297"/>
    </location>
</feature>
<evidence type="ECO:0000256" key="4">
    <source>
        <dbReference type="ARBA" id="ARBA00022968"/>
    </source>
</evidence>
<accession>A0A8J2RBS4</accession>
<evidence type="ECO:0000256" key="6">
    <source>
        <dbReference type="ARBA" id="ARBA00023034"/>
    </source>
</evidence>
<keyword evidence="7" id="KW-0472">Membrane</keyword>
<evidence type="ECO:0000256" key="13">
    <source>
        <dbReference type="ARBA" id="ARBA00077477"/>
    </source>
</evidence>
<evidence type="ECO:0000256" key="15">
    <source>
        <dbReference type="PIRSR" id="PIRSR637359-2"/>
    </source>
</evidence>
<dbReference type="InterPro" id="IPR000863">
    <property type="entry name" value="Sulfotransferase_dom"/>
</dbReference>
<reference evidence="19" key="1">
    <citation type="submission" date="2021-09" db="EMBL/GenBank/DDBJ databases">
        <authorList>
            <person name="Martin H S."/>
        </authorList>
    </citation>
    <scope>NUCLEOTIDE SEQUENCE</scope>
</reference>
<keyword evidence="2" id="KW-0808">Transferase</keyword>
<dbReference type="FunFam" id="3.40.50.300:FF:000603">
    <property type="entry name" value="Sulfotransferase"/>
    <property type="match status" value="1"/>
</dbReference>
<feature type="binding site" evidence="15">
    <location>
        <position position="943"/>
    </location>
    <ligand>
        <name>3'-phosphoadenylyl sulfate</name>
        <dbReference type="ChEBI" id="CHEBI:58339"/>
    </ligand>
</feature>
<feature type="compositionally biased region" description="Polar residues" evidence="17">
    <location>
        <begin position="527"/>
        <end position="551"/>
    </location>
</feature>